<comment type="caution">
    <text evidence="1">The sequence shown here is derived from an EMBL/GenBank/DDBJ whole genome shotgun (WGS) entry which is preliminary data.</text>
</comment>
<dbReference type="AlphaFoldDB" id="A0A840WN12"/>
<accession>A0A840WN12</accession>
<name>A0A840WN12_9ACTN</name>
<sequence length="373" mass="40270">MLHNDIPTAEEIERIASARHPASVSLYFPTVPLTQDSEAVRIEFRNALSQAVGELEEAGHGKEDVQALRELGEELADDEAFWPYLSNSLVVFLTPEEIRTFRLPNRLTASVQVSDRFFVKPLLRSVTFPQAAFVLALAQNSVRLVEVSPDADPFEVSVSDLPEDAASAVGLSSISGRSPSGRIQGSEGRKVRLHQYARAVDRAVRPVLSGSGVPLILAATEPLAGIYRSVNSYVHLAAPGIDGNPENVSDAELAGEARTVLDELYRVELARQRERLEEHESRGLTATDLSDVARAATFGAIDTLLVDIDEVVPGLVDEETGAVSFHDRGDAHGYGVVDEIARRALRTGARVLAVRAPEIPGETAAAAILRFAV</sequence>
<dbReference type="Pfam" id="PF18855">
    <property type="entry name" value="baeRF_family11"/>
    <property type="match status" value="1"/>
</dbReference>
<gene>
    <name evidence="1" type="ORF">HNR07_004292</name>
</gene>
<dbReference type="Proteomes" id="UP000579647">
    <property type="component" value="Unassembled WGS sequence"/>
</dbReference>
<protein>
    <submittedName>
        <fullName evidence="1">Uncharacterized protein</fullName>
    </submittedName>
</protein>
<dbReference type="EMBL" id="JACHDO010000001">
    <property type="protein sequence ID" value="MBB5493155.1"/>
    <property type="molecule type" value="Genomic_DNA"/>
</dbReference>
<evidence type="ECO:0000313" key="2">
    <source>
        <dbReference type="Proteomes" id="UP000579647"/>
    </source>
</evidence>
<proteinExistence type="predicted"/>
<dbReference type="RefSeq" id="WP_184366456.1">
    <property type="nucleotide sequence ID" value="NZ_BAAAKM010000142.1"/>
</dbReference>
<organism evidence="1 2">
    <name type="scientific">Nocardiopsis metallicus</name>
    <dbReference type="NCBI Taxonomy" id="179819"/>
    <lineage>
        <taxon>Bacteria</taxon>
        <taxon>Bacillati</taxon>
        <taxon>Actinomycetota</taxon>
        <taxon>Actinomycetes</taxon>
        <taxon>Streptosporangiales</taxon>
        <taxon>Nocardiopsidaceae</taxon>
        <taxon>Nocardiopsis</taxon>
    </lineage>
</organism>
<dbReference type="InterPro" id="IPR041638">
    <property type="entry name" value="BaeRF_family11"/>
</dbReference>
<evidence type="ECO:0000313" key="1">
    <source>
        <dbReference type="EMBL" id="MBB5493155.1"/>
    </source>
</evidence>
<keyword evidence="2" id="KW-1185">Reference proteome</keyword>
<reference evidence="1 2" key="1">
    <citation type="submission" date="2020-08" db="EMBL/GenBank/DDBJ databases">
        <title>Sequencing the genomes of 1000 actinobacteria strains.</title>
        <authorList>
            <person name="Klenk H.-P."/>
        </authorList>
    </citation>
    <scope>NUCLEOTIDE SEQUENCE [LARGE SCALE GENOMIC DNA]</scope>
    <source>
        <strain evidence="1 2">DSM 44598</strain>
    </source>
</reference>